<feature type="non-terminal residue" evidence="1">
    <location>
        <position position="117"/>
    </location>
</feature>
<dbReference type="AlphaFoldDB" id="A0AAD7G3F5"/>
<feature type="non-terminal residue" evidence="1">
    <location>
        <position position="1"/>
    </location>
</feature>
<name>A0AAD7G3F5_MYCRO</name>
<dbReference type="Proteomes" id="UP001221757">
    <property type="component" value="Unassembled WGS sequence"/>
</dbReference>
<evidence type="ECO:0000313" key="1">
    <source>
        <dbReference type="EMBL" id="KAJ7654904.1"/>
    </source>
</evidence>
<dbReference type="InterPro" id="IPR011004">
    <property type="entry name" value="Trimer_LpxA-like_sf"/>
</dbReference>
<comment type="caution">
    <text evidence="1">The sequence shown here is derived from an EMBL/GenBank/DDBJ whole genome shotgun (WGS) entry which is preliminary data.</text>
</comment>
<accession>A0AAD7G3F5</accession>
<gene>
    <name evidence="1" type="ORF">B0H17DRAFT_832516</name>
</gene>
<dbReference type="EMBL" id="JARKIE010000314">
    <property type="protein sequence ID" value="KAJ7654904.1"/>
    <property type="molecule type" value="Genomic_DNA"/>
</dbReference>
<evidence type="ECO:0000313" key="2">
    <source>
        <dbReference type="Proteomes" id="UP001221757"/>
    </source>
</evidence>
<keyword evidence="2" id="KW-1185">Reference proteome</keyword>
<protein>
    <submittedName>
        <fullName evidence="1">Uncharacterized protein</fullName>
    </submittedName>
</protein>
<sequence>GTSCGAPPNVSHRRYINSRLLSQSALKAAFAILGNHYEVVSHAYRAMGAKIGRRVYWPGSGIYCPDPELLEIGDDVVFGSRSEIFTTVDRLGTARVKIGSGAMIADRVVLLPGSTVG</sequence>
<proteinExistence type="predicted"/>
<reference evidence="1" key="1">
    <citation type="submission" date="2023-03" db="EMBL/GenBank/DDBJ databases">
        <title>Massive genome expansion in bonnet fungi (Mycena s.s.) driven by repeated elements and novel gene families across ecological guilds.</title>
        <authorList>
            <consortium name="Lawrence Berkeley National Laboratory"/>
            <person name="Harder C.B."/>
            <person name="Miyauchi S."/>
            <person name="Viragh M."/>
            <person name="Kuo A."/>
            <person name="Thoen E."/>
            <person name="Andreopoulos B."/>
            <person name="Lu D."/>
            <person name="Skrede I."/>
            <person name="Drula E."/>
            <person name="Henrissat B."/>
            <person name="Morin E."/>
            <person name="Kohler A."/>
            <person name="Barry K."/>
            <person name="LaButti K."/>
            <person name="Morin E."/>
            <person name="Salamov A."/>
            <person name="Lipzen A."/>
            <person name="Mereny Z."/>
            <person name="Hegedus B."/>
            <person name="Baldrian P."/>
            <person name="Stursova M."/>
            <person name="Weitz H."/>
            <person name="Taylor A."/>
            <person name="Grigoriev I.V."/>
            <person name="Nagy L.G."/>
            <person name="Martin F."/>
            <person name="Kauserud H."/>
        </authorList>
    </citation>
    <scope>NUCLEOTIDE SEQUENCE</scope>
    <source>
        <strain evidence="1">CBHHK067</strain>
    </source>
</reference>
<dbReference type="SUPFAM" id="SSF51161">
    <property type="entry name" value="Trimeric LpxA-like enzymes"/>
    <property type="match status" value="1"/>
</dbReference>
<organism evidence="1 2">
    <name type="scientific">Mycena rosella</name>
    <name type="common">Pink bonnet</name>
    <name type="synonym">Agaricus rosellus</name>
    <dbReference type="NCBI Taxonomy" id="1033263"/>
    <lineage>
        <taxon>Eukaryota</taxon>
        <taxon>Fungi</taxon>
        <taxon>Dikarya</taxon>
        <taxon>Basidiomycota</taxon>
        <taxon>Agaricomycotina</taxon>
        <taxon>Agaricomycetes</taxon>
        <taxon>Agaricomycetidae</taxon>
        <taxon>Agaricales</taxon>
        <taxon>Marasmiineae</taxon>
        <taxon>Mycenaceae</taxon>
        <taxon>Mycena</taxon>
    </lineage>
</organism>
<dbReference type="Gene3D" id="2.160.10.10">
    <property type="entry name" value="Hexapeptide repeat proteins"/>
    <property type="match status" value="1"/>
</dbReference>